<evidence type="ECO:0000313" key="3">
    <source>
        <dbReference type="Proteomes" id="UP000321484"/>
    </source>
</evidence>
<protein>
    <submittedName>
        <fullName evidence="2">Endonuclease/exonuclease/phosphatase</fullName>
    </submittedName>
</protein>
<comment type="caution">
    <text evidence="2">The sequence shown here is derived from an EMBL/GenBank/DDBJ whole genome shotgun (WGS) entry which is preliminary data.</text>
</comment>
<accession>A0A511YY70</accession>
<dbReference type="Gene3D" id="3.60.10.10">
    <property type="entry name" value="Endonuclease/exonuclease/phosphatase"/>
    <property type="match status" value="1"/>
</dbReference>
<dbReference type="Proteomes" id="UP000321484">
    <property type="component" value="Unassembled WGS sequence"/>
</dbReference>
<dbReference type="PANTHER" id="PTHR14859">
    <property type="entry name" value="CALCOFLUOR WHITE HYPERSENSITIVE PROTEIN PRECURSOR"/>
    <property type="match status" value="1"/>
</dbReference>
<dbReference type="EMBL" id="BJYK01000005">
    <property type="protein sequence ID" value="GEN80152.1"/>
    <property type="molecule type" value="Genomic_DNA"/>
</dbReference>
<dbReference type="GO" id="GO:0006506">
    <property type="term" value="P:GPI anchor biosynthetic process"/>
    <property type="evidence" value="ECO:0007669"/>
    <property type="project" value="TreeGrafter"/>
</dbReference>
<reference evidence="2 3" key="1">
    <citation type="submission" date="2019-07" db="EMBL/GenBank/DDBJ databases">
        <title>Whole genome shotgun sequence of Actinotalea fermentans NBRC 105374.</title>
        <authorList>
            <person name="Hosoyama A."/>
            <person name="Uohara A."/>
            <person name="Ohji S."/>
            <person name="Ichikawa N."/>
        </authorList>
    </citation>
    <scope>NUCLEOTIDE SEQUENCE [LARGE SCALE GENOMIC DNA]</scope>
    <source>
        <strain evidence="2 3">NBRC 105374</strain>
    </source>
</reference>
<evidence type="ECO:0000259" key="1">
    <source>
        <dbReference type="Pfam" id="PF03372"/>
    </source>
</evidence>
<keyword evidence="2" id="KW-0269">Exonuclease</keyword>
<dbReference type="InterPro" id="IPR005135">
    <property type="entry name" value="Endo/exonuclease/phosphatase"/>
</dbReference>
<name>A0A511YY70_9CELL</name>
<dbReference type="AlphaFoldDB" id="A0A511YY70"/>
<dbReference type="GO" id="GO:0004519">
    <property type="term" value="F:endonuclease activity"/>
    <property type="evidence" value="ECO:0007669"/>
    <property type="project" value="UniProtKB-KW"/>
</dbReference>
<sequence length="283" mass="29846">MVCTRGEAAPRVGRAGVRGPRAGARLEGMRLATFNILHGRSPVDGEVDLDRFAAAVAALDADVLALQEVDRDQPRSHGADLTAVAAEALGAEHHRFVATLAGTPGVWTAATGELQPDTAAYGIALVSRYPVVGWHTRTLAALPGPVPVSFRRGGPPTLVHDEPRAALAADVEGPDGRLAVVATHLTFVPGWNAVQLRRLVASLADHDRPVALMGDLNLRGHLPERLTGWRALATAETFPADAPRRQLDHILADGDVVALGPGEARDTGLSDHRALFVDITPRG</sequence>
<organism evidence="2 3">
    <name type="scientific">Actinotalea fermentans</name>
    <dbReference type="NCBI Taxonomy" id="43671"/>
    <lineage>
        <taxon>Bacteria</taxon>
        <taxon>Bacillati</taxon>
        <taxon>Actinomycetota</taxon>
        <taxon>Actinomycetes</taxon>
        <taxon>Micrococcales</taxon>
        <taxon>Cellulomonadaceae</taxon>
        <taxon>Actinotalea</taxon>
    </lineage>
</organism>
<gene>
    <name evidence="2" type="ORF">AFE02nite_18860</name>
</gene>
<proteinExistence type="predicted"/>
<dbReference type="InterPro" id="IPR036691">
    <property type="entry name" value="Endo/exonu/phosph_ase_sf"/>
</dbReference>
<evidence type="ECO:0000313" key="2">
    <source>
        <dbReference type="EMBL" id="GEN80152.1"/>
    </source>
</evidence>
<keyword evidence="3" id="KW-1185">Reference proteome</keyword>
<dbReference type="Pfam" id="PF03372">
    <property type="entry name" value="Exo_endo_phos"/>
    <property type="match status" value="1"/>
</dbReference>
<keyword evidence="2" id="KW-0540">Nuclease</keyword>
<dbReference type="GO" id="GO:0004527">
    <property type="term" value="F:exonuclease activity"/>
    <property type="evidence" value="ECO:0007669"/>
    <property type="project" value="UniProtKB-KW"/>
</dbReference>
<feature type="domain" description="Endonuclease/exonuclease/phosphatase" evidence="1">
    <location>
        <begin position="32"/>
        <end position="272"/>
    </location>
</feature>
<dbReference type="SUPFAM" id="SSF56219">
    <property type="entry name" value="DNase I-like"/>
    <property type="match status" value="1"/>
</dbReference>
<keyword evidence="2" id="KW-0378">Hydrolase</keyword>
<dbReference type="GO" id="GO:0016020">
    <property type="term" value="C:membrane"/>
    <property type="evidence" value="ECO:0007669"/>
    <property type="project" value="GOC"/>
</dbReference>
<keyword evidence="2" id="KW-0255">Endonuclease</keyword>
<dbReference type="InterPro" id="IPR051916">
    <property type="entry name" value="GPI-anchor_lipid_remodeler"/>
</dbReference>
<dbReference type="PANTHER" id="PTHR14859:SF15">
    <property type="entry name" value="ENDONUCLEASE_EXONUCLEASE_PHOSPHATASE DOMAIN-CONTAINING PROTEIN"/>
    <property type="match status" value="1"/>
</dbReference>